<sequence>MGGARSACLSAQSGPGEVDSSPRTAAKRRADYFEKNIICVTRQRWPTLKEISELTEALLPANHESRKTTTRDQKDTKTGKSNTEGETIQFSCIEVERVISQTVQTRELESRSLQMEDLLHKTLHAASSQDHQLFALSHI</sequence>
<evidence type="ECO:0000313" key="3">
    <source>
        <dbReference type="Proteomes" id="UP001066276"/>
    </source>
</evidence>
<keyword evidence="3" id="KW-1185">Reference proteome</keyword>
<feature type="compositionally biased region" description="Basic and acidic residues" evidence="1">
    <location>
        <begin position="63"/>
        <end position="78"/>
    </location>
</feature>
<evidence type="ECO:0000256" key="1">
    <source>
        <dbReference type="SAM" id="MobiDB-lite"/>
    </source>
</evidence>
<accession>A0AAV7VP75</accession>
<proteinExistence type="predicted"/>
<feature type="region of interest" description="Disordered" evidence="1">
    <location>
        <begin position="1"/>
        <end position="25"/>
    </location>
</feature>
<reference evidence="2" key="1">
    <citation type="journal article" date="2022" name="bioRxiv">
        <title>Sequencing and chromosome-scale assembly of the giantPleurodeles waltlgenome.</title>
        <authorList>
            <person name="Brown T."/>
            <person name="Elewa A."/>
            <person name="Iarovenko S."/>
            <person name="Subramanian E."/>
            <person name="Araus A.J."/>
            <person name="Petzold A."/>
            <person name="Susuki M."/>
            <person name="Suzuki K.-i.T."/>
            <person name="Hayashi T."/>
            <person name="Toyoda A."/>
            <person name="Oliveira C."/>
            <person name="Osipova E."/>
            <person name="Leigh N.D."/>
            <person name="Simon A."/>
            <person name="Yun M.H."/>
        </authorList>
    </citation>
    <scope>NUCLEOTIDE SEQUENCE</scope>
    <source>
        <strain evidence="2">20211129_DDA</strain>
        <tissue evidence="2">Liver</tissue>
    </source>
</reference>
<comment type="caution">
    <text evidence="2">The sequence shown here is derived from an EMBL/GenBank/DDBJ whole genome shotgun (WGS) entry which is preliminary data.</text>
</comment>
<name>A0AAV7VP75_PLEWA</name>
<dbReference type="Proteomes" id="UP001066276">
    <property type="component" value="Chromosome 2_1"/>
</dbReference>
<organism evidence="2 3">
    <name type="scientific">Pleurodeles waltl</name>
    <name type="common">Iberian ribbed newt</name>
    <dbReference type="NCBI Taxonomy" id="8319"/>
    <lineage>
        <taxon>Eukaryota</taxon>
        <taxon>Metazoa</taxon>
        <taxon>Chordata</taxon>
        <taxon>Craniata</taxon>
        <taxon>Vertebrata</taxon>
        <taxon>Euteleostomi</taxon>
        <taxon>Amphibia</taxon>
        <taxon>Batrachia</taxon>
        <taxon>Caudata</taxon>
        <taxon>Salamandroidea</taxon>
        <taxon>Salamandridae</taxon>
        <taxon>Pleurodelinae</taxon>
        <taxon>Pleurodeles</taxon>
    </lineage>
</organism>
<dbReference type="AlphaFoldDB" id="A0AAV7VP75"/>
<gene>
    <name evidence="2" type="ORF">NDU88_005890</name>
</gene>
<dbReference type="EMBL" id="JANPWB010000003">
    <property type="protein sequence ID" value="KAJ1202088.1"/>
    <property type="molecule type" value="Genomic_DNA"/>
</dbReference>
<evidence type="ECO:0000313" key="2">
    <source>
        <dbReference type="EMBL" id="KAJ1202088.1"/>
    </source>
</evidence>
<protein>
    <submittedName>
        <fullName evidence="2">Uncharacterized protein</fullName>
    </submittedName>
</protein>
<feature type="region of interest" description="Disordered" evidence="1">
    <location>
        <begin position="60"/>
        <end position="85"/>
    </location>
</feature>